<name>A0A0C2YKL3_HEBCY</name>
<dbReference type="AlphaFoldDB" id="A0A0C2YKL3"/>
<evidence type="ECO:0000313" key="1">
    <source>
        <dbReference type="EMBL" id="KIM41572.1"/>
    </source>
</evidence>
<keyword evidence="2" id="KW-1185">Reference proteome</keyword>
<dbReference type="HOGENOM" id="CLU_1768299_0_0_1"/>
<organism evidence="1 2">
    <name type="scientific">Hebeloma cylindrosporum</name>
    <dbReference type="NCBI Taxonomy" id="76867"/>
    <lineage>
        <taxon>Eukaryota</taxon>
        <taxon>Fungi</taxon>
        <taxon>Dikarya</taxon>
        <taxon>Basidiomycota</taxon>
        <taxon>Agaricomycotina</taxon>
        <taxon>Agaricomycetes</taxon>
        <taxon>Agaricomycetidae</taxon>
        <taxon>Agaricales</taxon>
        <taxon>Agaricineae</taxon>
        <taxon>Hymenogastraceae</taxon>
        <taxon>Hebeloma</taxon>
    </lineage>
</organism>
<gene>
    <name evidence="1" type="ORF">M413DRAFT_27892</name>
</gene>
<accession>A0A0C2YKL3</accession>
<sequence>MSFVLSNLPRIPYLISLDISHHFQVKSFSGHRRFPEVHQSQLQHLAIEFEVTTESEKPFDQDWCRVPLPGLQSLSLCVTSPRPPWEAMAIIPYIQRHVLTVSPLKVDSLTFSYDKVASILTGPTGGNYQPTKLGTLELEIRGLARPF</sequence>
<reference evidence="1 2" key="1">
    <citation type="submission" date="2014-04" db="EMBL/GenBank/DDBJ databases">
        <authorList>
            <consortium name="DOE Joint Genome Institute"/>
            <person name="Kuo A."/>
            <person name="Gay G."/>
            <person name="Dore J."/>
            <person name="Kohler A."/>
            <person name="Nagy L.G."/>
            <person name="Floudas D."/>
            <person name="Copeland A."/>
            <person name="Barry K.W."/>
            <person name="Cichocki N."/>
            <person name="Veneault-Fourrey C."/>
            <person name="LaButti K."/>
            <person name="Lindquist E.A."/>
            <person name="Lipzen A."/>
            <person name="Lundell T."/>
            <person name="Morin E."/>
            <person name="Murat C."/>
            <person name="Sun H."/>
            <person name="Tunlid A."/>
            <person name="Henrissat B."/>
            <person name="Grigoriev I.V."/>
            <person name="Hibbett D.S."/>
            <person name="Martin F."/>
            <person name="Nordberg H.P."/>
            <person name="Cantor M.N."/>
            <person name="Hua S.X."/>
        </authorList>
    </citation>
    <scope>NUCLEOTIDE SEQUENCE [LARGE SCALE GENOMIC DNA]</scope>
    <source>
        <strain evidence="2">h7</strain>
    </source>
</reference>
<dbReference type="EMBL" id="KN831780">
    <property type="protein sequence ID" value="KIM41572.1"/>
    <property type="molecule type" value="Genomic_DNA"/>
</dbReference>
<evidence type="ECO:0000313" key="2">
    <source>
        <dbReference type="Proteomes" id="UP000053424"/>
    </source>
</evidence>
<protein>
    <submittedName>
        <fullName evidence="1">Uncharacterized protein</fullName>
    </submittedName>
</protein>
<dbReference type="Proteomes" id="UP000053424">
    <property type="component" value="Unassembled WGS sequence"/>
</dbReference>
<reference evidence="2" key="2">
    <citation type="submission" date="2015-01" db="EMBL/GenBank/DDBJ databases">
        <title>Evolutionary Origins and Diversification of the Mycorrhizal Mutualists.</title>
        <authorList>
            <consortium name="DOE Joint Genome Institute"/>
            <consortium name="Mycorrhizal Genomics Consortium"/>
            <person name="Kohler A."/>
            <person name="Kuo A."/>
            <person name="Nagy L.G."/>
            <person name="Floudas D."/>
            <person name="Copeland A."/>
            <person name="Barry K.W."/>
            <person name="Cichocki N."/>
            <person name="Veneault-Fourrey C."/>
            <person name="LaButti K."/>
            <person name="Lindquist E.A."/>
            <person name="Lipzen A."/>
            <person name="Lundell T."/>
            <person name="Morin E."/>
            <person name="Murat C."/>
            <person name="Riley R."/>
            <person name="Ohm R."/>
            <person name="Sun H."/>
            <person name="Tunlid A."/>
            <person name="Henrissat B."/>
            <person name="Grigoriev I.V."/>
            <person name="Hibbett D.S."/>
            <person name="Martin F."/>
        </authorList>
    </citation>
    <scope>NUCLEOTIDE SEQUENCE [LARGE SCALE GENOMIC DNA]</scope>
    <source>
        <strain evidence="2">h7</strain>
    </source>
</reference>
<proteinExistence type="predicted"/>